<reference evidence="1 2" key="1">
    <citation type="journal article" date="2018" name="J. Allergy Clin. Immunol.">
        <title>High-quality assembly of Dermatophagoides pteronyssinus genome and transcriptome reveals a wide range of novel allergens.</title>
        <authorList>
            <person name="Liu X.Y."/>
            <person name="Yang K.Y."/>
            <person name="Wang M.Q."/>
            <person name="Kwok J.S."/>
            <person name="Zeng X."/>
            <person name="Yang Z."/>
            <person name="Xiao X.J."/>
            <person name="Lau C.P."/>
            <person name="Li Y."/>
            <person name="Huang Z.M."/>
            <person name="Ba J.G."/>
            <person name="Yim A.K."/>
            <person name="Ouyang C.Y."/>
            <person name="Ngai S.M."/>
            <person name="Chan T.F."/>
            <person name="Leung E.L."/>
            <person name="Liu L."/>
            <person name="Liu Z.G."/>
            <person name="Tsui S.K."/>
        </authorList>
    </citation>
    <scope>NUCLEOTIDE SEQUENCE [LARGE SCALE GENOMIC DNA]</scope>
    <source>
        <strain evidence="1">Derp</strain>
    </source>
</reference>
<protein>
    <submittedName>
        <fullName evidence="1">Uncharacterized protein</fullName>
    </submittedName>
</protein>
<sequence length="113" mass="13279">MLLQISEPTKQKNKQANHPVKKFEIVNYDITVKRRLKHPHNVSMPNVKIIKLFVFLFEPDLYLNIFLSATLKGGYKCQWSLQMVNTNVWCISTKPENKNQKPILLPCVYICYI</sequence>
<comment type="caution">
    <text evidence="1">The sequence shown here is derived from an EMBL/GenBank/DDBJ whole genome shotgun (WGS) entry which is preliminary data.</text>
</comment>
<organism evidence="1 2">
    <name type="scientific">Dermatophagoides pteronyssinus</name>
    <name type="common">European house dust mite</name>
    <dbReference type="NCBI Taxonomy" id="6956"/>
    <lineage>
        <taxon>Eukaryota</taxon>
        <taxon>Metazoa</taxon>
        <taxon>Ecdysozoa</taxon>
        <taxon>Arthropoda</taxon>
        <taxon>Chelicerata</taxon>
        <taxon>Arachnida</taxon>
        <taxon>Acari</taxon>
        <taxon>Acariformes</taxon>
        <taxon>Sarcoptiformes</taxon>
        <taxon>Astigmata</taxon>
        <taxon>Psoroptidia</taxon>
        <taxon>Analgoidea</taxon>
        <taxon>Pyroglyphidae</taxon>
        <taxon>Dermatophagoidinae</taxon>
        <taxon>Dermatophagoides</taxon>
    </lineage>
</organism>
<evidence type="ECO:0000313" key="2">
    <source>
        <dbReference type="Proteomes" id="UP000887458"/>
    </source>
</evidence>
<proteinExistence type="predicted"/>
<name>A0ABQ8JGQ8_DERPT</name>
<accession>A0ABQ8JGQ8</accession>
<reference evidence="1 2" key="2">
    <citation type="journal article" date="2022" name="Mol. Biol. Evol.">
        <title>Comparative Genomics Reveals Insights into the Divergent Evolution of Astigmatic Mites and Household Pest Adaptations.</title>
        <authorList>
            <person name="Xiong Q."/>
            <person name="Wan A.T."/>
            <person name="Liu X."/>
            <person name="Fung C.S."/>
            <person name="Xiao X."/>
            <person name="Malainual N."/>
            <person name="Hou J."/>
            <person name="Wang L."/>
            <person name="Wang M."/>
            <person name="Yang K.Y."/>
            <person name="Cui Y."/>
            <person name="Leung E.L."/>
            <person name="Nong W."/>
            <person name="Shin S.K."/>
            <person name="Au S.W."/>
            <person name="Jeong K.Y."/>
            <person name="Chew F.T."/>
            <person name="Hui J.H."/>
            <person name="Leung T.F."/>
            <person name="Tungtrongchitr A."/>
            <person name="Zhong N."/>
            <person name="Liu Z."/>
            <person name="Tsui S.K."/>
        </authorList>
    </citation>
    <scope>NUCLEOTIDE SEQUENCE [LARGE SCALE GENOMIC DNA]</scope>
    <source>
        <strain evidence="1">Derp</strain>
    </source>
</reference>
<evidence type="ECO:0000313" key="1">
    <source>
        <dbReference type="EMBL" id="KAH9421570.1"/>
    </source>
</evidence>
<dbReference type="Proteomes" id="UP000887458">
    <property type="component" value="Unassembled WGS sequence"/>
</dbReference>
<keyword evidence="2" id="KW-1185">Reference proteome</keyword>
<gene>
    <name evidence="1" type="ORF">DERP_008971</name>
</gene>
<dbReference type="EMBL" id="NJHN03000039">
    <property type="protein sequence ID" value="KAH9421570.1"/>
    <property type="molecule type" value="Genomic_DNA"/>
</dbReference>